<organism evidence="1 2">
    <name type="scientific">Evansella tamaricis</name>
    <dbReference type="NCBI Taxonomy" id="2069301"/>
    <lineage>
        <taxon>Bacteria</taxon>
        <taxon>Bacillati</taxon>
        <taxon>Bacillota</taxon>
        <taxon>Bacilli</taxon>
        <taxon>Bacillales</taxon>
        <taxon>Bacillaceae</taxon>
        <taxon>Evansella</taxon>
    </lineage>
</organism>
<protein>
    <submittedName>
        <fullName evidence="1">Group-specific protein</fullName>
    </submittedName>
</protein>
<reference evidence="1 2" key="1">
    <citation type="submission" date="2021-06" db="EMBL/GenBank/DDBJ databases">
        <title>Bacillus sp. RD4P76, an endophyte from a halophyte.</title>
        <authorList>
            <person name="Sun J.-Q."/>
        </authorList>
    </citation>
    <scope>NUCLEOTIDE SEQUENCE [LARGE SCALE GENOMIC DNA]</scope>
    <source>
        <strain evidence="1 2">CGMCC 1.15917</strain>
    </source>
</reference>
<name>A0ABS6JNS2_9BACI</name>
<evidence type="ECO:0000313" key="2">
    <source>
        <dbReference type="Proteomes" id="UP000784880"/>
    </source>
</evidence>
<dbReference type="Proteomes" id="UP000784880">
    <property type="component" value="Unassembled WGS sequence"/>
</dbReference>
<comment type="caution">
    <text evidence="1">The sequence shown here is derived from an EMBL/GenBank/DDBJ whole genome shotgun (WGS) entry which is preliminary data.</text>
</comment>
<proteinExistence type="predicted"/>
<sequence>MINLQIDDAEVKNMYMNKLDERMRELDLELVYWDRKELLRRTCMSWNFIQEQFFYDEEFKKLRFKVGSKWFFKARETQQFLLKWLEENGKVS</sequence>
<gene>
    <name evidence="1" type="ORF">KS419_22200</name>
</gene>
<accession>A0ABS6JNS2</accession>
<keyword evidence="2" id="KW-1185">Reference proteome</keyword>
<evidence type="ECO:0000313" key="1">
    <source>
        <dbReference type="EMBL" id="MBU9714457.1"/>
    </source>
</evidence>
<dbReference type="RefSeq" id="WP_217069048.1">
    <property type="nucleotide sequence ID" value="NZ_JAHQCS010000178.1"/>
</dbReference>
<dbReference type="EMBL" id="JAHQCS010000178">
    <property type="protein sequence ID" value="MBU9714457.1"/>
    <property type="molecule type" value="Genomic_DNA"/>
</dbReference>